<name>A0A839EEU5_9HYPH</name>
<gene>
    <name evidence="1" type="ORF">FHW16_000517</name>
</gene>
<evidence type="ECO:0008006" key="3">
    <source>
        <dbReference type="Google" id="ProtNLM"/>
    </source>
</evidence>
<keyword evidence="2" id="KW-1185">Reference proteome</keyword>
<evidence type="ECO:0000313" key="2">
    <source>
        <dbReference type="Proteomes" id="UP000549052"/>
    </source>
</evidence>
<dbReference type="EMBL" id="JACGXN010000001">
    <property type="protein sequence ID" value="MBA8876835.1"/>
    <property type="molecule type" value="Genomic_DNA"/>
</dbReference>
<comment type="caution">
    <text evidence="1">The sequence shown here is derived from an EMBL/GenBank/DDBJ whole genome shotgun (WGS) entry which is preliminary data.</text>
</comment>
<accession>A0A839EEU5</accession>
<protein>
    <recommendedName>
        <fullName evidence="3">Lytic murein transglycosylase</fullName>
    </recommendedName>
</protein>
<dbReference type="AlphaFoldDB" id="A0A839EEU5"/>
<organism evidence="1 2">
    <name type="scientific">Phyllobacterium myrsinacearum</name>
    <dbReference type="NCBI Taxonomy" id="28101"/>
    <lineage>
        <taxon>Bacteria</taxon>
        <taxon>Pseudomonadati</taxon>
        <taxon>Pseudomonadota</taxon>
        <taxon>Alphaproteobacteria</taxon>
        <taxon>Hyphomicrobiales</taxon>
        <taxon>Phyllobacteriaceae</taxon>
        <taxon>Phyllobacterium</taxon>
    </lineage>
</organism>
<sequence>MTDSFGSRGTPLCPVGHLPRKGGDQLSLRSLRKLKYFQLCEGVHVDVISPLEGQMGDSPEGGK</sequence>
<proteinExistence type="predicted"/>
<dbReference type="Proteomes" id="UP000549052">
    <property type="component" value="Unassembled WGS sequence"/>
</dbReference>
<reference evidence="1 2" key="1">
    <citation type="submission" date="2020-07" db="EMBL/GenBank/DDBJ databases">
        <title>Genomic Encyclopedia of Type Strains, Phase IV (KMG-V): Genome sequencing to study the core and pangenomes of soil and plant-associated prokaryotes.</title>
        <authorList>
            <person name="Whitman W."/>
        </authorList>
    </citation>
    <scope>NUCLEOTIDE SEQUENCE [LARGE SCALE GENOMIC DNA]</scope>
    <source>
        <strain evidence="1 2">AN3</strain>
    </source>
</reference>
<evidence type="ECO:0000313" key="1">
    <source>
        <dbReference type="EMBL" id="MBA8876835.1"/>
    </source>
</evidence>